<feature type="region of interest" description="Disordered" evidence="1">
    <location>
        <begin position="76"/>
        <end position="99"/>
    </location>
</feature>
<evidence type="ECO:0000313" key="3">
    <source>
        <dbReference type="Proteomes" id="UP001481677"/>
    </source>
</evidence>
<name>A0ABU9RAC0_9BURK</name>
<reference evidence="2 3" key="1">
    <citation type="submission" date="2024-01" db="EMBL/GenBank/DDBJ databases">
        <title>The diversity of rhizobia nodulating Mimosa spp. in eleven states of Brazil covering several biomes is determined by host plant, location, and edaphic factors.</title>
        <authorList>
            <person name="Rouws L."/>
            <person name="Barauna A."/>
            <person name="Beukes C."/>
            <person name="De Faria S.M."/>
            <person name="Gross E."/>
            <person name="Dos Reis Junior F.B."/>
            <person name="Simon M."/>
            <person name="Maluk M."/>
            <person name="Odee D.W."/>
            <person name="Kenicer G."/>
            <person name="Young J.P.W."/>
            <person name="Reis V.M."/>
            <person name="Zilli J."/>
            <person name="James E.K."/>
        </authorList>
    </citation>
    <scope>NUCLEOTIDE SEQUENCE [LARGE SCALE GENOMIC DNA]</scope>
    <source>
        <strain evidence="2 3">JPY530</strain>
    </source>
</reference>
<dbReference type="EMBL" id="JAZHGA010000026">
    <property type="protein sequence ID" value="MEM5343693.1"/>
    <property type="molecule type" value="Genomic_DNA"/>
</dbReference>
<evidence type="ECO:0000313" key="2">
    <source>
        <dbReference type="EMBL" id="MEM5343693.1"/>
    </source>
</evidence>
<dbReference type="RefSeq" id="WP_342959307.1">
    <property type="nucleotide sequence ID" value="NZ_JAZHFZ010000030.1"/>
</dbReference>
<protein>
    <submittedName>
        <fullName evidence="2">AlpA family phage regulatory protein</fullName>
    </submittedName>
</protein>
<gene>
    <name evidence="2" type="ORF">V4C56_29250</name>
</gene>
<dbReference type="Pfam" id="PF05930">
    <property type="entry name" value="Phage_AlpA"/>
    <property type="match status" value="1"/>
</dbReference>
<keyword evidence="3" id="KW-1185">Reference proteome</keyword>
<organism evidence="2 3">
    <name type="scientific">Paraburkholderia azotifigens</name>
    <dbReference type="NCBI Taxonomy" id="2057004"/>
    <lineage>
        <taxon>Bacteria</taxon>
        <taxon>Pseudomonadati</taxon>
        <taxon>Pseudomonadota</taxon>
        <taxon>Betaproteobacteria</taxon>
        <taxon>Burkholderiales</taxon>
        <taxon>Burkholderiaceae</taxon>
        <taxon>Paraburkholderia</taxon>
    </lineage>
</organism>
<proteinExistence type="predicted"/>
<accession>A0ABU9RAC0</accession>
<comment type="caution">
    <text evidence="2">The sequence shown here is derived from an EMBL/GenBank/DDBJ whole genome shotgun (WGS) entry which is preliminary data.</text>
</comment>
<sequence length="99" mass="11511">MDGNISFCLQFARIALPLTSTNLSKLGTWVRRGLEYVSETTIQKLVREKTFPEPRLLSDRRVGWLTHEVQKWADARPVADRLPPENRGAKKRQVHEDKR</sequence>
<dbReference type="InterPro" id="IPR010260">
    <property type="entry name" value="AlpA"/>
</dbReference>
<dbReference type="Proteomes" id="UP001481677">
    <property type="component" value="Unassembled WGS sequence"/>
</dbReference>
<evidence type="ECO:0000256" key="1">
    <source>
        <dbReference type="SAM" id="MobiDB-lite"/>
    </source>
</evidence>